<evidence type="ECO:0000256" key="1">
    <source>
        <dbReference type="SAM" id="MobiDB-lite"/>
    </source>
</evidence>
<dbReference type="STRING" id="5098.A0A507QXS2"/>
<organism evidence="2 3">
    <name type="scientific">Monascus purpureus</name>
    <name type="common">Red mold</name>
    <name type="synonym">Monascus anka</name>
    <dbReference type="NCBI Taxonomy" id="5098"/>
    <lineage>
        <taxon>Eukaryota</taxon>
        <taxon>Fungi</taxon>
        <taxon>Dikarya</taxon>
        <taxon>Ascomycota</taxon>
        <taxon>Pezizomycotina</taxon>
        <taxon>Eurotiomycetes</taxon>
        <taxon>Eurotiomycetidae</taxon>
        <taxon>Eurotiales</taxon>
        <taxon>Aspergillaceae</taxon>
        <taxon>Monascus</taxon>
    </lineage>
</organism>
<evidence type="ECO:0000313" key="3">
    <source>
        <dbReference type="Proteomes" id="UP000319663"/>
    </source>
</evidence>
<dbReference type="AlphaFoldDB" id="A0A507QXS2"/>
<dbReference type="Proteomes" id="UP000319663">
    <property type="component" value="Unassembled WGS sequence"/>
</dbReference>
<name>A0A507QXS2_MONPU</name>
<proteinExistence type="predicted"/>
<reference evidence="2 3" key="1">
    <citation type="submission" date="2019-06" db="EMBL/GenBank/DDBJ databases">
        <title>Wine fermentation using esterase from Monascus purpureus.</title>
        <authorList>
            <person name="Geng C."/>
            <person name="Zhang Y."/>
        </authorList>
    </citation>
    <scope>NUCLEOTIDE SEQUENCE [LARGE SCALE GENOMIC DNA]</scope>
    <source>
        <strain evidence="2">HQ1</strain>
    </source>
</reference>
<comment type="caution">
    <text evidence="2">The sequence shown here is derived from an EMBL/GenBank/DDBJ whole genome shotgun (WGS) entry which is preliminary data.</text>
</comment>
<keyword evidence="3" id="KW-1185">Reference proteome</keyword>
<feature type="region of interest" description="Disordered" evidence="1">
    <location>
        <begin position="25"/>
        <end position="68"/>
    </location>
</feature>
<protein>
    <submittedName>
        <fullName evidence="2">Uncharacterized protein</fullName>
    </submittedName>
</protein>
<sequence>MSAPVAFGLNTSKDSIVSDWDFSEGELPSLHSRTPGTIPDGGPSGRPNTVADMNDEFSDPEWDTLNPGDLTDMATSSTNDSRMQDVDVVHPWKIVDYQLYLSSSKGGEDAESRRNRVYLYDGDDCCPLVYREMREGRAFDNFLVRGQPKLLFAVLPIPGPDASFDGMSYVLGFDCFTRTFFARFFSWVPEHIDDLWSIWDDGCDTYGLTILGLVQLFKTTFNNTGGDVSVGLLSSSPYCISRHANDDPGMELVIAILYGQWVVDFAEVLFHQEQSLIDDLKKEFDDYLDKCRAILERASYKAWSSISNGTPARPIKGKSLVNRYTNDLYTFSESIDEGSLRGHEWHAPSIDICNQLREDNRNLLREQAEKRFEKLFARPESDTVSPDEVLEKMLARTRSEDYERLLPLWENPAPRTPSPSGYPFVEVENAILEDYV</sequence>
<accession>A0A507QXS2</accession>
<feature type="compositionally biased region" description="Acidic residues" evidence="1">
    <location>
        <begin position="53"/>
        <end position="62"/>
    </location>
</feature>
<gene>
    <name evidence="2" type="ORF">MPDQ_006884</name>
</gene>
<dbReference type="EMBL" id="VIFY01000065">
    <property type="protein sequence ID" value="TQB72398.1"/>
    <property type="molecule type" value="Genomic_DNA"/>
</dbReference>
<evidence type="ECO:0000313" key="2">
    <source>
        <dbReference type="EMBL" id="TQB72398.1"/>
    </source>
</evidence>